<name>A0AAV9IZT2_CYACA</name>
<gene>
    <name evidence="2" type="ORF">CDCA_CDCA13G3650</name>
</gene>
<feature type="region of interest" description="Disordered" evidence="1">
    <location>
        <begin position="124"/>
        <end position="146"/>
    </location>
</feature>
<proteinExistence type="predicted"/>
<reference evidence="2 3" key="1">
    <citation type="submission" date="2022-07" db="EMBL/GenBank/DDBJ databases">
        <title>Genome-wide signatures of adaptation to extreme environments.</title>
        <authorList>
            <person name="Cho C.H."/>
            <person name="Yoon H.S."/>
        </authorList>
    </citation>
    <scope>NUCLEOTIDE SEQUENCE [LARGE SCALE GENOMIC DNA]</scope>
    <source>
        <strain evidence="2 3">DBV 063 E5</strain>
    </source>
</reference>
<evidence type="ECO:0000313" key="3">
    <source>
        <dbReference type="Proteomes" id="UP001301350"/>
    </source>
</evidence>
<feature type="region of interest" description="Disordered" evidence="1">
    <location>
        <begin position="333"/>
        <end position="352"/>
    </location>
</feature>
<sequence length="352" mass="38708">MSFLRCLPLAYSSWFRVPQQGMRQFELLSRGTACFVHRASGSAVSAERYRWVLVSGHVAAPQRFPEYYRQAWLRHVREAECRHVLEFRDERSRVACAWPLHRRGGERWRMTDIADILEQLEEDGGGGGIVERQNGSGSADGPHPSRHLSLVRHAEHADVAALRVQHPAEMLKSLSQLPPSYALCDADAATDDMPALSDALTVDGWAFAEHTDESPRVGSNADVARYVQRTGRIVQLPSLVNNSVQPEAQGLDAERRRRQMYTRSRGFVLLDAAPEWGLCGAAVVRTAAGASELVGLLEGRIQPSSTPTDSFDAQRLGAYVDVRAVAHLVEAPRETEAATPATADAVRLSAAP</sequence>
<evidence type="ECO:0000313" key="2">
    <source>
        <dbReference type="EMBL" id="KAK4537625.1"/>
    </source>
</evidence>
<dbReference type="AlphaFoldDB" id="A0AAV9IZT2"/>
<dbReference type="Proteomes" id="UP001301350">
    <property type="component" value="Unassembled WGS sequence"/>
</dbReference>
<protein>
    <submittedName>
        <fullName evidence="2">Uncharacterized protein</fullName>
    </submittedName>
</protein>
<keyword evidence="3" id="KW-1185">Reference proteome</keyword>
<comment type="caution">
    <text evidence="2">The sequence shown here is derived from an EMBL/GenBank/DDBJ whole genome shotgun (WGS) entry which is preliminary data.</text>
</comment>
<evidence type="ECO:0000256" key="1">
    <source>
        <dbReference type="SAM" id="MobiDB-lite"/>
    </source>
</evidence>
<dbReference type="EMBL" id="JANCYW010000013">
    <property type="protein sequence ID" value="KAK4537625.1"/>
    <property type="molecule type" value="Genomic_DNA"/>
</dbReference>
<organism evidence="2 3">
    <name type="scientific">Cyanidium caldarium</name>
    <name type="common">Red alga</name>
    <dbReference type="NCBI Taxonomy" id="2771"/>
    <lineage>
        <taxon>Eukaryota</taxon>
        <taxon>Rhodophyta</taxon>
        <taxon>Bangiophyceae</taxon>
        <taxon>Cyanidiales</taxon>
        <taxon>Cyanidiaceae</taxon>
        <taxon>Cyanidium</taxon>
    </lineage>
</organism>
<feature type="compositionally biased region" description="Low complexity" evidence="1">
    <location>
        <begin position="337"/>
        <end position="352"/>
    </location>
</feature>
<accession>A0AAV9IZT2</accession>